<evidence type="ECO:0000256" key="5">
    <source>
        <dbReference type="ARBA" id="ARBA00023125"/>
    </source>
</evidence>
<comment type="catalytic activity">
    <reaction evidence="1">
        <text>ATP + protein L-histidine = ADP + protein N-phospho-L-histidine.</text>
        <dbReference type="EC" id="2.7.13.3"/>
    </reaction>
</comment>
<keyword evidence="8" id="KW-0472">Membrane</keyword>
<dbReference type="PANTHER" id="PTHR43547">
    <property type="entry name" value="TWO-COMPONENT HISTIDINE KINASE"/>
    <property type="match status" value="1"/>
</dbReference>
<dbReference type="SUPFAM" id="SSF47384">
    <property type="entry name" value="Homodimeric domain of signal transducing histidine kinase"/>
    <property type="match status" value="1"/>
</dbReference>
<reference evidence="12 13" key="1">
    <citation type="submission" date="2023-12" db="EMBL/GenBank/DDBJ databases">
        <title>Genome sequencing and assembly of bacterial species from a model synthetic community.</title>
        <authorList>
            <person name="Hogle S.L."/>
        </authorList>
    </citation>
    <scope>NUCLEOTIDE SEQUENCE [LARGE SCALE GENOMIC DNA]</scope>
    <source>
        <strain evidence="12 13">HAMBI_3031</strain>
    </source>
</reference>
<keyword evidence="6" id="KW-0804">Transcription</keyword>
<dbReference type="Pfam" id="PF07494">
    <property type="entry name" value="Reg_prop"/>
    <property type="match status" value="2"/>
</dbReference>
<feature type="modified residue" description="4-aspartylphosphate" evidence="7">
    <location>
        <position position="1231"/>
    </location>
</feature>
<gene>
    <name evidence="12" type="ORF">U0035_03775</name>
</gene>
<dbReference type="Gene3D" id="1.10.287.130">
    <property type="match status" value="1"/>
</dbReference>
<evidence type="ECO:0000313" key="12">
    <source>
        <dbReference type="EMBL" id="WQD39269.1"/>
    </source>
</evidence>
<dbReference type="Gene3D" id="3.30.565.10">
    <property type="entry name" value="Histidine kinase-like ATPase, C-terminal domain"/>
    <property type="match status" value="1"/>
</dbReference>
<evidence type="ECO:0000256" key="1">
    <source>
        <dbReference type="ARBA" id="ARBA00000085"/>
    </source>
</evidence>
<sequence>MQTCVVFAQVKYKTEYFTSEDGLSHRMVSTMLKDDDGFMWFGTWNGINRFDGKNFKSFKTSALGSQRIHNDRVRQVVDDHKGFLWIITYDKYLYCFDKHKEIFLPVSDIINKAAGKIVQVHGISAITGDRIWLITVNGGALCLPLRGITPGSIIRYSADSPKANRLDSNHIFFIHKDEEDNVWISNTGGISRFKRAGSGIYRREEPVQIGEGRRNFTKASENAHYIYFTSHNGAVGVYVKKKNKLYLTAFPRETIESVHCSKFSGLVYMTTASGKLITAEYRENGLSYVKKQSSYRMGNMFEDSNGNLWIEAVDKGVLLLKKGLDGFKFYASGIAGKRNVSNRFTALQDFNKTVWITYSNGELVYYNERDDEMVAALPLEGSSNKLFNSVYRIFYDSGVLWVGSEFRGVTKLIIQRNIFQLENISETAHFPDLEVRAVYFDKQNRRWASTQGGQLTVHQNGTNKLLRFNNKPLSEYSIVAYAIMEDSRGNIWIGTKNDGLYKAIPTDLERNSYQLQHYPTVANEKKGFRIYSILEDRLHNIWIGSYDAGLIRVNDDQGVCRFYRVPVSLPKYPANTFEQVRHLSMDRNGMVWAATTGGLLTLQSADRHGSGRYKVRIYRKQVQANKGLPDNDVLYLIPTVESKMWITTAGGGISLATKTAGGGLSFESWGTRQGLANDYVLNGVEDKWGNIWLATEGGLSCLHSKNKHIVNYDSYDGLPSIGFSEGACSKDVQGNLVWGTSQGLMTFNPANLQRVLKPSGMLLTSLQVNNVEITPGGENKVADSDINYINALTLQHNQNTIAINYVIPDYRRNVHEYSFRLTGFNNNWSRDVSGRAVFTNLSPGKYTFEVKGDGEDYNKSTYRKLSIIIKPPFWGTWWAYCIYGIFAIVIIELIRRTVTTMIRLRNKVVIEQQLSEMKLNFFTNISHELRTPLTLIVNPLEQLSKKEKLSPQGQGYLSVISKNANRMVHFINQLLDFRKVQSGKLTLHASGMDIVQLAYGIAAHFEAEQSEKEIDFQITSVRPNIMVYIDSEKIATVIYNLLANAFKFTPPGKAILLNIASEQENITVTVEDQGPGISKDQLKNIFKLFHSGTYSDNRQMKGVGIGLALAKELVELHGGHIEAFNNRHGGLTVQFAVPDKNITGFGVPANDRQPDPSTLNMVMSAEPDLEAGQGTGEKRLLPQVLLVEDNEELRVFLAQQLKEYYHVTTATNGVEGYHTAQKLQPDLIISDVMMPEMDGIEMLDRLKNSITTSHIPVVLLTARSSVESQIEGIQYGADFYITKPFNSNLLFASVNSLLKQRARLFGLLEGRSRISLTPEMATSQPVNENVETEPVARMEKPVVTEKDEQFLEEVIKVVEDKMGDYNFNIELVAGSMNMGRTTFYKKFKSLTGITPVEFVKDRRLDKAKTYLDAGAVNISEAAYNSGFNNPKYFSTCFKERFGVSPTDYLKNRK</sequence>
<dbReference type="InterPro" id="IPR018060">
    <property type="entry name" value="HTH_AraC"/>
</dbReference>
<keyword evidence="4" id="KW-0805">Transcription regulation</keyword>
<dbReference type="CDD" id="cd17574">
    <property type="entry name" value="REC_OmpR"/>
    <property type="match status" value="1"/>
</dbReference>
<evidence type="ECO:0000259" key="9">
    <source>
        <dbReference type="PROSITE" id="PS01124"/>
    </source>
</evidence>
<dbReference type="CDD" id="cd00082">
    <property type="entry name" value="HisKA"/>
    <property type="match status" value="1"/>
</dbReference>
<evidence type="ECO:0000256" key="2">
    <source>
        <dbReference type="ARBA" id="ARBA00012438"/>
    </source>
</evidence>
<dbReference type="Gene3D" id="2.130.10.10">
    <property type="entry name" value="YVTN repeat-like/Quinoprotein amine dehydrogenase"/>
    <property type="match status" value="3"/>
</dbReference>
<evidence type="ECO:0000256" key="7">
    <source>
        <dbReference type="PROSITE-ProRule" id="PRU00169"/>
    </source>
</evidence>
<proteinExistence type="predicted"/>
<dbReference type="SMART" id="SM00342">
    <property type="entry name" value="HTH_ARAC"/>
    <property type="match status" value="1"/>
</dbReference>
<feature type="domain" description="HTH araC/xylS-type" evidence="9">
    <location>
        <begin position="1352"/>
        <end position="1451"/>
    </location>
</feature>
<dbReference type="RefSeq" id="WP_162818002.1">
    <property type="nucleotide sequence ID" value="NZ_CP139960.1"/>
</dbReference>
<dbReference type="SMART" id="SM00388">
    <property type="entry name" value="HisKA"/>
    <property type="match status" value="1"/>
</dbReference>
<dbReference type="Pfam" id="PF00512">
    <property type="entry name" value="HisKA"/>
    <property type="match status" value="1"/>
</dbReference>
<dbReference type="SMART" id="SM00448">
    <property type="entry name" value="REC"/>
    <property type="match status" value="1"/>
</dbReference>
<dbReference type="InterPro" id="IPR015943">
    <property type="entry name" value="WD40/YVTN_repeat-like_dom_sf"/>
</dbReference>
<dbReference type="InterPro" id="IPR013783">
    <property type="entry name" value="Ig-like_fold"/>
</dbReference>
<dbReference type="InterPro" id="IPR011123">
    <property type="entry name" value="Y_Y_Y"/>
</dbReference>
<dbReference type="Gene3D" id="1.10.10.60">
    <property type="entry name" value="Homeodomain-like"/>
    <property type="match status" value="2"/>
</dbReference>
<keyword evidence="5" id="KW-0238">DNA-binding</keyword>
<dbReference type="EC" id="2.7.13.3" evidence="2"/>
<dbReference type="PROSITE" id="PS50109">
    <property type="entry name" value="HIS_KIN"/>
    <property type="match status" value="1"/>
</dbReference>
<dbReference type="InterPro" id="IPR003661">
    <property type="entry name" value="HisK_dim/P_dom"/>
</dbReference>
<feature type="transmembrane region" description="Helical" evidence="8">
    <location>
        <begin position="877"/>
        <end position="895"/>
    </location>
</feature>
<dbReference type="Gene3D" id="2.60.40.10">
    <property type="entry name" value="Immunoglobulins"/>
    <property type="match status" value="1"/>
</dbReference>
<dbReference type="Pfam" id="PF07495">
    <property type="entry name" value="Y_Y_Y"/>
    <property type="match status" value="1"/>
</dbReference>
<feature type="domain" description="Histidine kinase" evidence="10">
    <location>
        <begin position="924"/>
        <end position="1141"/>
    </location>
</feature>
<dbReference type="PROSITE" id="PS01124">
    <property type="entry name" value="HTH_ARAC_FAMILY_2"/>
    <property type="match status" value="1"/>
</dbReference>
<dbReference type="SUPFAM" id="SSF52172">
    <property type="entry name" value="CheY-like"/>
    <property type="match status" value="1"/>
</dbReference>
<dbReference type="InterPro" id="IPR003594">
    <property type="entry name" value="HATPase_dom"/>
</dbReference>
<dbReference type="InterPro" id="IPR011006">
    <property type="entry name" value="CheY-like_superfamily"/>
</dbReference>
<accession>A0ABZ0W9S3</accession>
<dbReference type="SUPFAM" id="SSF55874">
    <property type="entry name" value="ATPase domain of HSP90 chaperone/DNA topoisomerase II/histidine kinase"/>
    <property type="match status" value="1"/>
</dbReference>
<keyword evidence="8" id="KW-1133">Transmembrane helix</keyword>
<evidence type="ECO:0000256" key="4">
    <source>
        <dbReference type="ARBA" id="ARBA00023015"/>
    </source>
</evidence>
<dbReference type="InterPro" id="IPR009057">
    <property type="entry name" value="Homeodomain-like_sf"/>
</dbReference>
<dbReference type="Pfam" id="PF00072">
    <property type="entry name" value="Response_reg"/>
    <property type="match status" value="1"/>
</dbReference>
<name>A0ABZ0W9S3_9BACT</name>
<protein>
    <recommendedName>
        <fullName evidence="2">histidine kinase</fullName>
        <ecNumber evidence="2">2.7.13.3</ecNumber>
    </recommendedName>
</protein>
<dbReference type="PROSITE" id="PS50110">
    <property type="entry name" value="RESPONSE_REGULATORY"/>
    <property type="match status" value="1"/>
</dbReference>
<dbReference type="PRINTS" id="PR00344">
    <property type="entry name" value="BCTRLSENSOR"/>
</dbReference>
<evidence type="ECO:0000313" key="13">
    <source>
        <dbReference type="Proteomes" id="UP001325680"/>
    </source>
</evidence>
<evidence type="ECO:0000259" key="11">
    <source>
        <dbReference type="PROSITE" id="PS50110"/>
    </source>
</evidence>
<dbReference type="SMART" id="SM00387">
    <property type="entry name" value="HATPase_c"/>
    <property type="match status" value="1"/>
</dbReference>
<dbReference type="SUPFAM" id="SSF63829">
    <property type="entry name" value="Calcium-dependent phosphotriesterase"/>
    <property type="match status" value="2"/>
</dbReference>
<evidence type="ECO:0000256" key="6">
    <source>
        <dbReference type="ARBA" id="ARBA00023163"/>
    </source>
</evidence>
<keyword evidence="8" id="KW-0812">Transmembrane</keyword>
<dbReference type="PANTHER" id="PTHR43547:SF2">
    <property type="entry name" value="HYBRID SIGNAL TRANSDUCTION HISTIDINE KINASE C"/>
    <property type="match status" value="1"/>
</dbReference>
<dbReference type="InterPro" id="IPR004358">
    <property type="entry name" value="Sig_transdc_His_kin-like_C"/>
</dbReference>
<evidence type="ECO:0000256" key="3">
    <source>
        <dbReference type="ARBA" id="ARBA00022553"/>
    </source>
</evidence>
<dbReference type="Gene3D" id="3.40.50.2300">
    <property type="match status" value="1"/>
</dbReference>
<feature type="domain" description="Response regulatory" evidence="11">
    <location>
        <begin position="1183"/>
        <end position="1298"/>
    </location>
</feature>
<keyword evidence="13" id="KW-1185">Reference proteome</keyword>
<dbReference type="InterPro" id="IPR036097">
    <property type="entry name" value="HisK_dim/P_sf"/>
</dbReference>
<evidence type="ECO:0000259" key="10">
    <source>
        <dbReference type="PROSITE" id="PS50109"/>
    </source>
</evidence>
<dbReference type="InterPro" id="IPR005467">
    <property type="entry name" value="His_kinase_dom"/>
</dbReference>
<dbReference type="InterPro" id="IPR011110">
    <property type="entry name" value="Reg_prop"/>
</dbReference>
<dbReference type="Proteomes" id="UP001325680">
    <property type="component" value="Chromosome"/>
</dbReference>
<dbReference type="SUPFAM" id="SSF46689">
    <property type="entry name" value="Homeodomain-like"/>
    <property type="match status" value="1"/>
</dbReference>
<dbReference type="EMBL" id="CP139960">
    <property type="protein sequence ID" value="WQD39269.1"/>
    <property type="molecule type" value="Genomic_DNA"/>
</dbReference>
<keyword evidence="3 7" id="KW-0597">Phosphoprotein</keyword>
<dbReference type="InterPro" id="IPR036890">
    <property type="entry name" value="HATPase_C_sf"/>
</dbReference>
<dbReference type="Pfam" id="PF02518">
    <property type="entry name" value="HATPase_c"/>
    <property type="match status" value="1"/>
</dbReference>
<dbReference type="InterPro" id="IPR001789">
    <property type="entry name" value="Sig_transdc_resp-reg_receiver"/>
</dbReference>
<organism evidence="12 13">
    <name type="scientific">Niabella yanshanensis</name>
    <dbReference type="NCBI Taxonomy" id="577386"/>
    <lineage>
        <taxon>Bacteria</taxon>
        <taxon>Pseudomonadati</taxon>
        <taxon>Bacteroidota</taxon>
        <taxon>Chitinophagia</taxon>
        <taxon>Chitinophagales</taxon>
        <taxon>Chitinophagaceae</taxon>
        <taxon>Niabella</taxon>
    </lineage>
</organism>
<evidence type="ECO:0000256" key="8">
    <source>
        <dbReference type="SAM" id="Phobius"/>
    </source>
</evidence>
<dbReference type="InterPro" id="IPR018062">
    <property type="entry name" value="HTH_AraC-typ_CS"/>
</dbReference>
<dbReference type="PROSITE" id="PS00041">
    <property type="entry name" value="HTH_ARAC_FAMILY_1"/>
    <property type="match status" value="1"/>
</dbReference>
<dbReference type="Pfam" id="PF12833">
    <property type="entry name" value="HTH_18"/>
    <property type="match status" value="1"/>
</dbReference>